<dbReference type="EMBL" id="CAJOBG010005140">
    <property type="protein sequence ID" value="CAF4140943.1"/>
    <property type="molecule type" value="Genomic_DNA"/>
</dbReference>
<evidence type="ECO:0000313" key="2">
    <source>
        <dbReference type="Proteomes" id="UP000663866"/>
    </source>
</evidence>
<sequence>KGGSSPSPDFTLHRHPKCISSYLIVTGHRLLETLYLLIVGANPPVAAGHFINPDLQAIDPLNNEPRVLILNVPERNINIREHLSVVNDVVAIVEDEGIFHDRLIGPRGLFEIIAVLAGHGSPEFISFETIDFQQYQNIHEIINLSYTTQDQYVTFQKNPLNERLSITHSVRDDTIQWVVLICCRAFYRNLNYWQQRYFQGNPGEDPEFIKRQWEQRVDDKIAVTDLLMNS</sequence>
<name>A0A819XH12_9BILA</name>
<evidence type="ECO:0000313" key="1">
    <source>
        <dbReference type="EMBL" id="CAF4140943.1"/>
    </source>
</evidence>
<accession>A0A819XH12</accession>
<organism evidence="1 2">
    <name type="scientific">Rotaria magnacalcarata</name>
    <dbReference type="NCBI Taxonomy" id="392030"/>
    <lineage>
        <taxon>Eukaryota</taxon>
        <taxon>Metazoa</taxon>
        <taxon>Spiralia</taxon>
        <taxon>Gnathifera</taxon>
        <taxon>Rotifera</taxon>
        <taxon>Eurotatoria</taxon>
        <taxon>Bdelloidea</taxon>
        <taxon>Philodinida</taxon>
        <taxon>Philodinidae</taxon>
        <taxon>Rotaria</taxon>
    </lineage>
</organism>
<dbReference type="Proteomes" id="UP000663866">
    <property type="component" value="Unassembled WGS sequence"/>
</dbReference>
<keyword evidence="2" id="KW-1185">Reference proteome</keyword>
<reference evidence="1" key="1">
    <citation type="submission" date="2021-02" db="EMBL/GenBank/DDBJ databases">
        <authorList>
            <person name="Nowell W R."/>
        </authorList>
    </citation>
    <scope>NUCLEOTIDE SEQUENCE</scope>
</reference>
<protein>
    <submittedName>
        <fullName evidence="1">Uncharacterized protein</fullName>
    </submittedName>
</protein>
<feature type="non-terminal residue" evidence="1">
    <location>
        <position position="1"/>
    </location>
</feature>
<proteinExistence type="predicted"/>
<gene>
    <name evidence="1" type="ORF">OVN521_LOCUS23066</name>
</gene>
<comment type="caution">
    <text evidence="1">The sequence shown here is derived from an EMBL/GenBank/DDBJ whole genome shotgun (WGS) entry which is preliminary data.</text>
</comment>
<dbReference type="AlphaFoldDB" id="A0A819XH12"/>